<proteinExistence type="predicted"/>
<organism evidence="2 3">
    <name type="scientific">Sulfobacillus harzensis</name>
    <dbReference type="NCBI Taxonomy" id="2729629"/>
    <lineage>
        <taxon>Bacteria</taxon>
        <taxon>Bacillati</taxon>
        <taxon>Bacillota</taxon>
        <taxon>Clostridia</taxon>
        <taxon>Eubacteriales</taxon>
        <taxon>Clostridiales Family XVII. Incertae Sedis</taxon>
        <taxon>Sulfobacillus</taxon>
    </lineage>
</organism>
<accession>A0A7Y0L6A9</accession>
<dbReference type="GO" id="GO:0004803">
    <property type="term" value="F:transposase activity"/>
    <property type="evidence" value="ECO:0007669"/>
    <property type="project" value="InterPro"/>
</dbReference>
<dbReference type="PANTHER" id="PTHR33055">
    <property type="entry name" value="TRANSPOSASE FOR INSERTION SEQUENCE ELEMENT IS1111A"/>
    <property type="match status" value="1"/>
</dbReference>
<dbReference type="Pfam" id="PF01548">
    <property type="entry name" value="DEDD_Tnp_IS110"/>
    <property type="match status" value="1"/>
</dbReference>
<dbReference type="InterPro" id="IPR002525">
    <property type="entry name" value="Transp_IS110-like_N"/>
</dbReference>
<dbReference type="GO" id="GO:0003677">
    <property type="term" value="F:DNA binding"/>
    <property type="evidence" value="ECO:0007669"/>
    <property type="project" value="InterPro"/>
</dbReference>
<sequence>MARLQTVLDDLAAQTGCPPTVILESTGPYHVPVVRFLEDHGYAYILLNPLIPYQAKQSSLRKVKTDAVDAYRLGQLFYKEELAPVRRRGKQLLDLRHLTR</sequence>
<dbReference type="InterPro" id="IPR047650">
    <property type="entry name" value="Transpos_IS110"/>
</dbReference>
<comment type="caution">
    <text evidence="2">The sequence shown here is derived from an EMBL/GenBank/DDBJ whole genome shotgun (WGS) entry which is preliminary data.</text>
</comment>
<name>A0A7Y0L6A9_9FIRM</name>
<evidence type="ECO:0000313" key="2">
    <source>
        <dbReference type="EMBL" id="NMP23531.1"/>
    </source>
</evidence>
<reference evidence="2 3" key="1">
    <citation type="submission" date="2020-04" db="EMBL/GenBank/DDBJ databases">
        <authorList>
            <person name="Zhang R."/>
            <person name="Schippers A."/>
        </authorList>
    </citation>
    <scope>NUCLEOTIDE SEQUENCE [LARGE SCALE GENOMIC DNA]</scope>
    <source>
        <strain evidence="2 3">DSM 109850</strain>
    </source>
</reference>
<dbReference type="PANTHER" id="PTHR33055:SF17">
    <property type="entry name" value="THIRD ORF IN TRANSPOSON ISC1491"/>
    <property type="match status" value="1"/>
</dbReference>
<gene>
    <name evidence="2" type="ORF">HIJ39_14380</name>
</gene>
<evidence type="ECO:0000313" key="3">
    <source>
        <dbReference type="Proteomes" id="UP000533476"/>
    </source>
</evidence>
<feature type="domain" description="Transposase IS110-like N-terminal" evidence="1">
    <location>
        <begin position="2"/>
        <end position="100"/>
    </location>
</feature>
<dbReference type="GO" id="GO:0006313">
    <property type="term" value="P:DNA transposition"/>
    <property type="evidence" value="ECO:0007669"/>
    <property type="project" value="InterPro"/>
</dbReference>
<keyword evidence="3" id="KW-1185">Reference proteome</keyword>
<dbReference type="AlphaFoldDB" id="A0A7Y0L6A9"/>
<dbReference type="EMBL" id="JABBVZ010000055">
    <property type="protein sequence ID" value="NMP23531.1"/>
    <property type="molecule type" value="Genomic_DNA"/>
</dbReference>
<dbReference type="Proteomes" id="UP000533476">
    <property type="component" value="Unassembled WGS sequence"/>
</dbReference>
<protein>
    <submittedName>
        <fullName evidence="2">IS110 family transposase</fullName>
    </submittedName>
</protein>
<evidence type="ECO:0000259" key="1">
    <source>
        <dbReference type="Pfam" id="PF01548"/>
    </source>
</evidence>